<evidence type="ECO:0000313" key="2">
    <source>
        <dbReference type="EMBL" id="EFW15258.1"/>
    </source>
</evidence>
<evidence type="ECO:0000256" key="1">
    <source>
        <dbReference type="SAM" id="MobiDB-lite"/>
    </source>
</evidence>
<dbReference type="VEuPathDB" id="FungiDB:CPSG_07696"/>
<dbReference type="AlphaFoldDB" id="E9DDQ4"/>
<proteinExistence type="predicted"/>
<sequence>MYVQEVHTYARRCGRRSNQTSTLQGPGASSPPSPENLFLTYPSQAAASRTGHHEHSMDQQFAFSFAPSDQVKESYFLALPSFFPVLIYFIRSFRHDVCKVVCSQEQPRRDILRGISVTASHGTGTLVVANSTSPPSKSIHRY</sequence>
<dbReference type="Proteomes" id="UP000002497">
    <property type="component" value="Unassembled WGS sequence"/>
</dbReference>
<protein>
    <submittedName>
        <fullName evidence="2">Uncharacterized protein</fullName>
    </submittedName>
</protein>
<evidence type="ECO:0000313" key="3">
    <source>
        <dbReference type="Proteomes" id="UP000002497"/>
    </source>
</evidence>
<feature type="region of interest" description="Disordered" evidence="1">
    <location>
        <begin position="14"/>
        <end position="36"/>
    </location>
</feature>
<accession>E9DDQ4</accession>
<reference evidence="3" key="2">
    <citation type="submission" date="2010-03" db="EMBL/GenBank/DDBJ databases">
        <title>The genome sequence of Coccidioides posadasii strain Silveira.</title>
        <authorList>
            <consortium name="The Broad Institute Genome Sequencing Center for Infectious Disease"/>
            <person name="Neafsey D."/>
            <person name="Orbach M."/>
            <person name="Henn M.R."/>
            <person name="Cole G.T."/>
            <person name="Galgiani J."/>
            <person name="Gardner M.J."/>
            <person name="Kirkland T.N."/>
            <person name="Taylor J.W."/>
            <person name="Young S.K."/>
            <person name="Zeng Q."/>
            <person name="Koehrsen M."/>
            <person name="Alvarado L."/>
            <person name="Berlin A."/>
            <person name="Borenstein D."/>
            <person name="Chapman S.B."/>
            <person name="Chen Z."/>
            <person name="Engels R."/>
            <person name="Freedman E."/>
            <person name="Gellesch M."/>
            <person name="Goldberg J."/>
            <person name="Griggs A."/>
            <person name="Gujja S."/>
            <person name="Heilman E."/>
            <person name="Heiman D."/>
            <person name="Howarth C."/>
            <person name="Jen D."/>
            <person name="Larson L."/>
            <person name="Mehta T."/>
            <person name="Neiman D."/>
            <person name="Park D."/>
            <person name="Pearson M."/>
            <person name="Richards J."/>
            <person name="Roberts A."/>
            <person name="Saif S."/>
            <person name="Shea T."/>
            <person name="Shenoy N."/>
            <person name="Sisk P."/>
            <person name="Stolte C."/>
            <person name="Sykes S."/>
            <person name="Walk T."/>
            <person name="White J."/>
            <person name="Yandava C."/>
            <person name="Haas B."/>
            <person name="Nusbaum C."/>
            <person name="Birren B."/>
        </authorList>
    </citation>
    <scope>NUCLEOTIDE SEQUENCE [LARGE SCALE GENOMIC DNA]</scope>
    <source>
        <strain evidence="3">RMSCC 757 / Silveira</strain>
    </source>
</reference>
<organism evidence="3">
    <name type="scientific">Coccidioides posadasii (strain RMSCC 757 / Silveira)</name>
    <name type="common">Valley fever fungus</name>
    <dbReference type="NCBI Taxonomy" id="443226"/>
    <lineage>
        <taxon>Eukaryota</taxon>
        <taxon>Fungi</taxon>
        <taxon>Dikarya</taxon>
        <taxon>Ascomycota</taxon>
        <taxon>Pezizomycotina</taxon>
        <taxon>Eurotiomycetes</taxon>
        <taxon>Eurotiomycetidae</taxon>
        <taxon>Onygenales</taxon>
        <taxon>Onygenaceae</taxon>
        <taxon>Coccidioides</taxon>
    </lineage>
</organism>
<keyword evidence="3" id="KW-1185">Reference proteome</keyword>
<name>E9DDQ4_COCPS</name>
<dbReference type="HOGENOM" id="CLU_1815630_0_0_1"/>
<reference evidence="3" key="1">
    <citation type="journal article" date="2010" name="Genome Res.">
        <title>Population genomic sequencing of Coccidioides fungi reveals recent hybridization and transposon control.</title>
        <authorList>
            <person name="Neafsey D.E."/>
            <person name="Barker B.M."/>
            <person name="Sharpton T.J."/>
            <person name="Stajich J.E."/>
            <person name="Park D.J."/>
            <person name="Whiston E."/>
            <person name="Hung C.-Y."/>
            <person name="McMahan C."/>
            <person name="White J."/>
            <person name="Sykes S."/>
            <person name="Heiman D."/>
            <person name="Young S."/>
            <person name="Zeng Q."/>
            <person name="Abouelleil A."/>
            <person name="Aftuck L."/>
            <person name="Bessette D."/>
            <person name="Brown A."/>
            <person name="FitzGerald M."/>
            <person name="Lui A."/>
            <person name="Macdonald J.P."/>
            <person name="Priest M."/>
            <person name="Orbach M.J."/>
            <person name="Galgiani J.N."/>
            <person name="Kirkland T.N."/>
            <person name="Cole G.T."/>
            <person name="Birren B.W."/>
            <person name="Henn M.R."/>
            <person name="Taylor J.W."/>
            <person name="Rounsley S.D."/>
        </authorList>
    </citation>
    <scope>NUCLEOTIDE SEQUENCE [LARGE SCALE GENOMIC DNA]</scope>
    <source>
        <strain evidence="3">RMSCC 757 / Silveira</strain>
    </source>
</reference>
<gene>
    <name evidence="2" type="ORF">CPSG_07696</name>
</gene>
<dbReference type="EMBL" id="GL636501">
    <property type="protein sequence ID" value="EFW15258.1"/>
    <property type="molecule type" value="Genomic_DNA"/>
</dbReference>